<dbReference type="EMBL" id="JAFBBK010000001">
    <property type="protein sequence ID" value="MBM7413398.1"/>
    <property type="molecule type" value="Genomic_DNA"/>
</dbReference>
<comment type="caution">
    <text evidence="2">The sequence shown here is derived from an EMBL/GenBank/DDBJ whole genome shotgun (WGS) entry which is preliminary data.</text>
</comment>
<gene>
    <name evidence="2" type="ORF">JOE42_000131</name>
</gene>
<accession>A0ABS2KNC6</accession>
<dbReference type="SUPFAM" id="SSF53474">
    <property type="entry name" value="alpha/beta-Hydrolases"/>
    <property type="match status" value="1"/>
</dbReference>
<dbReference type="InterPro" id="IPR000073">
    <property type="entry name" value="AB_hydrolase_1"/>
</dbReference>
<dbReference type="Proteomes" id="UP000703038">
    <property type="component" value="Unassembled WGS sequence"/>
</dbReference>
<dbReference type="RefSeq" id="WP_204866025.1">
    <property type="nucleotide sequence ID" value="NZ_JAFBBK010000001.1"/>
</dbReference>
<proteinExistence type="predicted"/>
<name>A0ABS2KNC6_9NOCA</name>
<dbReference type="InterPro" id="IPR029058">
    <property type="entry name" value="AB_hydrolase_fold"/>
</dbReference>
<evidence type="ECO:0000313" key="3">
    <source>
        <dbReference type="Proteomes" id="UP000703038"/>
    </source>
</evidence>
<evidence type="ECO:0000313" key="2">
    <source>
        <dbReference type="EMBL" id="MBM7413398.1"/>
    </source>
</evidence>
<keyword evidence="3" id="KW-1185">Reference proteome</keyword>
<reference evidence="2 3" key="1">
    <citation type="submission" date="2021-01" db="EMBL/GenBank/DDBJ databases">
        <title>Genomics of switchgrass bacterial isolates.</title>
        <authorList>
            <person name="Shade A."/>
        </authorList>
    </citation>
    <scope>NUCLEOTIDE SEQUENCE [LARGE SCALE GENOMIC DNA]</scope>
    <source>
        <strain evidence="2 3">PvP111</strain>
    </source>
</reference>
<evidence type="ECO:0000259" key="1">
    <source>
        <dbReference type="Pfam" id="PF12697"/>
    </source>
</evidence>
<dbReference type="Gene3D" id="3.40.50.1820">
    <property type="entry name" value="alpha/beta hydrolase"/>
    <property type="match status" value="1"/>
</dbReference>
<dbReference type="Pfam" id="PF12697">
    <property type="entry name" value="Abhydrolase_6"/>
    <property type="match status" value="1"/>
</dbReference>
<sequence>MVLVGGGLDDGAENHPLGAHLADHFAVVNYQRRGRGESGDAVLYSVEREVEDLAAVIDTAGGHAHLFGASSGGALALEAAAAGLPVDRVAVHEVPYQVEAPMVSAWHAYRRELESALDADDRDLALRLFMRLAGSSEDDIAGAEASPVWSALRELAPTLRYDAECLGDGSPPVHRLALVRQPVLLTTTVGVDPQMAGLPVDFFGGAADAAADALPDARRVTLEVGGHVADAEALARVLRRFFTE</sequence>
<protein>
    <submittedName>
        <fullName evidence="2">Pimeloyl-ACP methyl ester carboxylesterase</fullName>
    </submittedName>
</protein>
<feature type="domain" description="AB hydrolase-1" evidence="1">
    <location>
        <begin position="3"/>
        <end position="236"/>
    </location>
</feature>
<organism evidence="2 3">
    <name type="scientific">Rhodococcoides corynebacterioides</name>
    <dbReference type="NCBI Taxonomy" id="53972"/>
    <lineage>
        <taxon>Bacteria</taxon>
        <taxon>Bacillati</taxon>
        <taxon>Actinomycetota</taxon>
        <taxon>Actinomycetes</taxon>
        <taxon>Mycobacteriales</taxon>
        <taxon>Nocardiaceae</taxon>
        <taxon>Rhodococcoides</taxon>
    </lineage>
</organism>